<proteinExistence type="predicted"/>
<dbReference type="InterPro" id="IPR009561">
    <property type="entry name" value="DUF1177"/>
</dbReference>
<dbReference type="HOGENOM" id="CLU_077081_0_0_4"/>
<dbReference type="eggNOG" id="ENOG502Z800">
    <property type="taxonomic scope" value="Bacteria"/>
</dbReference>
<organism evidence="1 2">
    <name type="scientific">Sutterella wadsworthensis 2_1_59BFAA</name>
    <dbReference type="NCBI Taxonomy" id="742823"/>
    <lineage>
        <taxon>Bacteria</taxon>
        <taxon>Pseudomonadati</taxon>
        <taxon>Pseudomonadota</taxon>
        <taxon>Betaproteobacteria</taxon>
        <taxon>Burkholderiales</taxon>
        <taxon>Sutterellaceae</taxon>
        <taxon>Sutterella</taxon>
    </lineage>
</organism>
<protein>
    <recommendedName>
        <fullName evidence="3">DUF1177 domain-containing protein</fullName>
    </recommendedName>
</protein>
<dbReference type="Pfam" id="PF06675">
    <property type="entry name" value="DUF1177"/>
    <property type="match status" value="1"/>
</dbReference>
<keyword evidence="2" id="KW-1185">Reference proteome</keyword>
<dbReference type="RefSeq" id="WP_005434504.1">
    <property type="nucleotide sequence ID" value="NZ_JH815515.1"/>
</dbReference>
<dbReference type="AlphaFoldDB" id="K1JUY6"/>
<dbReference type="STRING" id="742823.HMPREF9465_00867"/>
<comment type="caution">
    <text evidence="1">The sequence shown here is derived from an EMBL/GenBank/DDBJ whole genome shotgun (WGS) entry which is preliminary data.</text>
</comment>
<evidence type="ECO:0008006" key="3">
    <source>
        <dbReference type="Google" id="ProtNLM"/>
    </source>
</evidence>
<accession>K1JUY6</accession>
<dbReference type="PATRIC" id="fig|742823.3.peg.875"/>
<gene>
    <name evidence="1" type="ORF">HMPREF9465_00867</name>
</gene>
<dbReference type="Proteomes" id="UP000005835">
    <property type="component" value="Unassembled WGS sequence"/>
</dbReference>
<sequence>MKILLDLLDLLDDPRVTGESVVTRLKDWGVRDAATKTIGTNGKTTDFVNVLIPGRNGKTAGGNAPTLGIVGRLGGLGARPALIGFTSDGDGALAALTIAAKLGQMHVRGDILEGDVMIRTHVCPNAPTRPHEPVPFMDSPVTSAQCNAEEVDPAMDALLSIDTTKGNRILNARGIAITPTVKDGYLLRTSEDLLSILESTTGCLPKVLPLAQQDITPYGNNIYHINSILQPSVATTSPCIGVAITTQSQVAGCATGATHVADVDEAVRFSIEVAQSFTAGKCRFYDPDEYALLVCKYGTLSHFRTMGIKA</sequence>
<dbReference type="EMBL" id="ADMG01000022">
    <property type="protein sequence ID" value="EKB31532.1"/>
    <property type="molecule type" value="Genomic_DNA"/>
</dbReference>
<reference evidence="1 2" key="1">
    <citation type="submission" date="2012-05" db="EMBL/GenBank/DDBJ databases">
        <title>The Genome Sequence of Sutterella wadsworthensis 2_1_59BFAA.</title>
        <authorList>
            <consortium name="The Broad Institute Genome Sequencing Platform"/>
            <person name="Earl A."/>
            <person name="Ward D."/>
            <person name="Feldgarden M."/>
            <person name="Gevers D."/>
            <person name="Daigneault M."/>
            <person name="Strauss J."/>
            <person name="Allen-Vercoe E."/>
            <person name="Walker B."/>
            <person name="Young S.K."/>
            <person name="Zeng Q."/>
            <person name="Gargeya S."/>
            <person name="Fitzgerald M."/>
            <person name="Haas B."/>
            <person name="Abouelleil A."/>
            <person name="Alvarado L."/>
            <person name="Arachchi H.M."/>
            <person name="Berlin A.M."/>
            <person name="Chapman S.B."/>
            <person name="Goldberg J."/>
            <person name="Griggs A."/>
            <person name="Gujja S."/>
            <person name="Hansen M."/>
            <person name="Howarth C."/>
            <person name="Imamovic A."/>
            <person name="Larimer J."/>
            <person name="McCowen C."/>
            <person name="Montmayeur A."/>
            <person name="Murphy C."/>
            <person name="Neiman D."/>
            <person name="Pearson M."/>
            <person name="Priest M."/>
            <person name="Roberts A."/>
            <person name="Saif S."/>
            <person name="Shea T."/>
            <person name="Sisk P."/>
            <person name="Sykes S."/>
            <person name="Wortman J."/>
            <person name="Nusbaum C."/>
            <person name="Birren B."/>
        </authorList>
    </citation>
    <scope>NUCLEOTIDE SEQUENCE [LARGE SCALE GENOMIC DNA]</scope>
    <source>
        <strain evidence="1 2">2_1_59BFAA</strain>
    </source>
</reference>
<name>K1JUY6_9BURK</name>
<dbReference type="OrthoDB" id="9782903at2"/>
<evidence type="ECO:0000313" key="1">
    <source>
        <dbReference type="EMBL" id="EKB31532.1"/>
    </source>
</evidence>
<evidence type="ECO:0000313" key="2">
    <source>
        <dbReference type="Proteomes" id="UP000005835"/>
    </source>
</evidence>